<dbReference type="Gene3D" id="3.90.226.10">
    <property type="entry name" value="2-enoyl-CoA Hydratase, Chain A, domain 1"/>
    <property type="match status" value="1"/>
</dbReference>
<dbReference type="EMBL" id="MDDG01000016">
    <property type="protein sequence ID" value="OQE34724.1"/>
    <property type="molecule type" value="Genomic_DNA"/>
</dbReference>
<dbReference type="UniPathway" id="UPA00659"/>
<comment type="similarity">
    <text evidence="2">Belongs to the enoyl-CoA hydratase/isomerase family.</text>
</comment>
<evidence type="ECO:0000256" key="4">
    <source>
        <dbReference type="ARBA" id="ARBA00023098"/>
    </source>
</evidence>
<dbReference type="FunFam" id="1.10.12.10:FF:000004">
    <property type="entry name" value="Delta3,5-delta2,4-dienoyl-CoA isomerase"/>
    <property type="match status" value="1"/>
</dbReference>
<dbReference type="Pfam" id="PF00378">
    <property type="entry name" value="ECH_1"/>
    <property type="match status" value="1"/>
</dbReference>
<accession>A0A1V6U8A0</accession>
<dbReference type="SUPFAM" id="SSF52096">
    <property type="entry name" value="ClpP/crotonase"/>
    <property type="match status" value="1"/>
</dbReference>
<dbReference type="GO" id="GO:0005739">
    <property type="term" value="C:mitochondrion"/>
    <property type="evidence" value="ECO:0007669"/>
    <property type="project" value="TreeGrafter"/>
</dbReference>
<dbReference type="InterPro" id="IPR045002">
    <property type="entry name" value="Ech1-like"/>
</dbReference>
<evidence type="ECO:0000313" key="7">
    <source>
        <dbReference type="Proteomes" id="UP000191500"/>
    </source>
</evidence>
<gene>
    <name evidence="6" type="ORF">PENCOP_c016G04195</name>
</gene>
<dbReference type="Gene3D" id="1.10.12.10">
    <property type="entry name" value="Lyase 2-enoyl-coa Hydratase, Chain A, domain 2"/>
    <property type="match status" value="1"/>
</dbReference>
<dbReference type="CDD" id="cd06558">
    <property type="entry name" value="crotonase-like"/>
    <property type="match status" value="1"/>
</dbReference>
<dbReference type="GO" id="GO:0006635">
    <property type="term" value="P:fatty acid beta-oxidation"/>
    <property type="evidence" value="ECO:0007669"/>
    <property type="project" value="UniProtKB-UniPathway"/>
</dbReference>
<organism evidence="6 7">
    <name type="scientific">Penicillium coprophilum</name>
    <dbReference type="NCBI Taxonomy" id="36646"/>
    <lineage>
        <taxon>Eukaryota</taxon>
        <taxon>Fungi</taxon>
        <taxon>Dikarya</taxon>
        <taxon>Ascomycota</taxon>
        <taxon>Pezizomycotina</taxon>
        <taxon>Eurotiomycetes</taxon>
        <taxon>Eurotiomycetidae</taxon>
        <taxon>Eurotiales</taxon>
        <taxon>Aspergillaceae</taxon>
        <taxon>Penicillium</taxon>
    </lineage>
</organism>
<reference evidence="7" key="1">
    <citation type="journal article" date="2017" name="Nat. Microbiol.">
        <title>Global analysis of biosynthetic gene clusters reveals vast potential of secondary metabolite production in Penicillium species.</title>
        <authorList>
            <person name="Nielsen J.C."/>
            <person name="Grijseels S."/>
            <person name="Prigent S."/>
            <person name="Ji B."/>
            <person name="Dainat J."/>
            <person name="Nielsen K.F."/>
            <person name="Frisvad J.C."/>
            <person name="Workman M."/>
            <person name="Nielsen J."/>
        </authorList>
    </citation>
    <scope>NUCLEOTIDE SEQUENCE [LARGE SCALE GENOMIC DNA]</scope>
    <source>
        <strain evidence="7">IBT 31321</strain>
    </source>
</reference>
<dbReference type="AlphaFoldDB" id="A0A1V6U8A0"/>
<dbReference type="PANTHER" id="PTHR43149">
    <property type="entry name" value="ENOYL-COA HYDRATASE"/>
    <property type="match status" value="1"/>
</dbReference>
<sequence length="282" mass="31328">MSENIYTYFRVTVPEPWIAHVEIHRPDQLNAIIPELWLELRTVFDRLSIDPSVRAVIFSGSGERAFSVGIDLKWVSKEGSPFIPRSDEYADPARRAAALRLWGVEFQECITSIEKCQKPVICVLHGFALGAAADFCAAADVRICSKGTIFCVKEVDIGIASDIGILARLPKVVGSYTWVKDVTMTGRNFDADEARREGFVSSVLPTKKDALAEAFKMARTLSEKSPVAVQTVKHFLDYSRDRTVADGLQYQLAYNTAVIQTNDVPVAIRALVSKKVPTFEKL</sequence>
<evidence type="ECO:0008006" key="8">
    <source>
        <dbReference type="Google" id="ProtNLM"/>
    </source>
</evidence>
<keyword evidence="5" id="KW-0413">Isomerase</keyword>
<evidence type="ECO:0000256" key="5">
    <source>
        <dbReference type="ARBA" id="ARBA00023235"/>
    </source>
</evidence>
<evidence type="ECO:0000313" key="6">
    <source>
        <dbReference type="EMBL" id="OQE34724.1"/>
    </source>
</evidence>
<keyword evidence="3" id="KW-0276">Fatty acid metabolism</keyword>
<dbReference type="InterPro" id="IPR001753">
    <property type="entry name" value="Enoyl-CoA_hydra/iso"/>
</dbReference>
<dbReference type="Proteomes" id="UP000191500">
    <property type="component" value="Unassembled WGS sequence"/>
</dbReference>
<dbReference type="STRING" id="36646.A0A1V6U8A0"/>
<dbReference type="GO" id="GO:0051750">
    <property type="term" value="F:delta(3,5)-delta(2,4)-dienoyl-CoA isomerase activity"/>
    <property type="evidence" value="ECO:0007669"/>
    <property type="project" value="TreeGrafter"/>
</dbReference>
<dbReference type="InterPro" id="IPR014748">
    <property type="entry name" value="Enoyl-CoA_hydra_C"/>
</dbReference>
<proteinExistence type="inferred from homology"/>
<protein>
    <recommendedName>
        <fullName evidence="8">Enoyl-CoA hydratase</fullName>
    </recommendedName>
</protein>
<evidence type="ECO:0000256" key="2">
    <source>
        <dbReference type="ARBA" id="ARBA00005254"/>
    </source>
</evidence>
<comment type="caution">
    <text evidence="6">The sequence shown here is derived from an EMBL/GenBank/DDBJ whole genome shotgun (WGS) entry which is preliminary data.</text>
</comment>
<dbReference type="InterPro" id="IPR029045">
    <property type="entry name" value="ClpP/crotonase-like_dom_sf"/>
</dbReference>
<keyword evidence="4" id="KW-0443">Lipid metabolism</keyword>
<name>A0A1V6U8A0_9EURO</name>
<comment type="pathway">
    <text evidence="1">Lipid metabolism; fatty acid beta-oxidation.</text>
</comment>
<keyword evidence="7" id="KW-1185">Reference proteome</keyword>
<dbReference type="PANTHER" id="PTHR43149:SF1">
    <property type="entry name" value="DELTA(3,5)-DELTA(2,4)-DIENOYL-COA ISOMERASE, MITOCHONDRIAL"/>
    <property type="match status" value="1"/>
</dbReference>
<evidence type="ECO:0000256" key="1">
    <source>
        <dbReference type="ARBA" id="ARBA00005005"/>
    </source>
</evidence>
<evidence type="ECO:0000256" key="3">
    <source>
        <dbReference type="ARBA" id="ARBA00022832"/>
    </source>
</evidence>